<keyword evidence="3 5" id="KW-0687">Ribonucleoprotein</keyword>
<sequence>MAKCEICSKDVHFGIKVSHSHRRSNKMWKANVKKVRIAQNGVVRTANVCTRCLRSNLVSRA</sequence>
<dbReference type="HAMAP" id="MF_00373">
    <property type="entry name" value="Ribosomal_bL28"/>
    <property type="match status" value="1"/>
</dbReference>
<dbReference type="InterPro" id="IPR026569">
    <property type="entry name" value="Ribosomal_bL28"/>
</dbReference>
<dbReference type="GO" id="GO:1990904">
    <property type="term" value="C:ribonucleoprotein complex"/>
    <property type="evidence" value="ECO:0007669"/>
    <property type="project" value="UniProtKB-KW"/>
</dbReference>
<dbReference type="EMBL" id="JACRSY010000010">
    <property type="protein sequence ID" value="MBC8579417.1"/>
    <property type="molecule type" value="Genomic_DNA"/>
</dbReference>
<evidence type="ECO:0000256" key="2">
    <source>
        <dbReference type="ARBA" id="ARBA00022980"/>
    </source>
</evidence>
<dbReference type="RefSeq" id="WP_177672207.1">
    <property type="nucleotide sequence ID" value="NZ_JACRSY010000010.1"/>
</dbReference>
<protein>
    <recommendedName>
        <fullName evidence="4 5">Large ribosomal subunit protein bL28</fullName>
    </recommendedName>
</protein>
<proteinExistence type="inferred from homology"/>
<dbReference type="PANTHER" id="PTHR39080:SF1">
    <property type="entry name" value="LARGE RIBOSOMAL SUBUNIT PROTEIN BL28A"/>
    <property type="match status" value="1"/>
</dbReference>
<dbReference type="Proteomes" id="UP000655830">
    <property type="component" value="Unassembled WGS sequence"/>
</dbReference>
<evidence type="ECO:0000313" key="7">
    <source>
        <dbReference type="Proteomes" id="UP000655830"/>
    </source>
</evidence>
<evidence type="ECO:0000256" key="1">
    <source>
        <dbReference type="ARBA" id="ARBA00008760"/>
    </source>
</evidence>
<dbReference type="Pfam" id="PF00830">
    <property type="entry name" value="Ribosomal_L28"/>
    <property type="match status" value="1"/>
</dbReference>
<keyword evidence="2 5" id="KW-0689">Ribosomal protein</keyword>
<accession>A0A926EJ94</accession>
<evidence type="ECO:0000313" key="6">
    <source>
        <dbReference type="EMBL" id="MBC8579417.1"/>
    </source>
</evidence>
<keyword evidence="7" id="KW-1185">Reference proteome</keyword>
<dbReference type="GO" id="GO:0005840">
    <property type="term" value="C:ribosome"/>
    <property type="evidence" value="ECO:0007669"/>
    <property type="project" value="UniProtKB-KW"/>
</dbReference>
<evidence type="ECO:0000256" key="3">
    <source>
        <dbReference type="ARBA" id="ARBA00023274"/>
    </source>
</evidence>
<comment type="similarity">
    <text evidence="1 5">Belongs to the bacterial ribosomal protein bL28 family.</text>
</comment>
<name>A0A926EJ94_9FIRM</name>
<dbReference type="InterPro" id="IPR050096">
    <property type="entry name" value="Bacterial_rp_bL28"/>
</dbReference>
<dbReference type="GO" id="GO:0006412">
    <property type="term" value="P:translation"/>
    <property type="evidence" value="ECO:0007669"/>
    <property type="project" value="UniProtKB-UniRule"/>
</dbReference>
<dbReference type="Gene3D" id="2.30.170.40">
    <property type="entry name" value="Ribosomal protein L28/L24"/>
    <property type="match status" value="1"/>
</dbReference>
<dbReference type="NCBIfam" id="TIGR00009">
    <property type="entry name" value="L28"/>
    <property type="match status" value="1"/>
</dbReference>
<dbReference type="PANTHER" id="PTHR39080">
    <property type="entry name" value="50S RIBOSOMAL PROTEIN L28"/>
    <property type="match status" value="1"/>
</dbReference>
<dbReference type="InterPro" id="IPR001383">
    <property type="entry name" value="Ribosomal_bL28_bact-type"/>
</dbReference>
<dbReference type="GO" id="GO:0003735">
    <property type="term" value="F:structural constituent of ribosome"/>
    <property type="evidence" value="ECO:0007669"/>
    <property type="project" value="InterPro"/>
</dbReference>
<dbReference type="SUPFAM" id="SSF143800">
    <property type="entry name" value="L28p-like"/>
    <property type="match status" value="1"/>
</dbReference>
<dbReference type="InterPro" id="IPR037147">
    <property type="entry name" value="Ribosomal_bL28_sf"/>
</dbReference>
<reference evidence="6" key="1">
    <citation type="submission" date="2020-08" db="EMBL/GenBank/DDBJ databases">
        <title>Genome public.</title>
        <authorList>
            <person name="Liu C."/>
            <person name="Sun Q."/>
        </authorList>
    </citation>
    <scope>NUCLEOTIDE SEQUENCE</scope>
    <source>
        <strain evidence="6">NSJ-12</strain>
    </source>
</reference>
<dbReference type="InterPro" id="IPR034704">
    <property type="entry name" value="Ribosomal_bL28/bL31-like_sf"/>
</dbReference>
<gene>
    <name evidence="5" type="primary">rpmB</name>
    <name evidence="6" type="ORF">H8718_07735</name>
</gene>
<comment type="caution">
    <text evidence="6">The sequence shown here is derived from an EMBL/GenBank/DDBJ whole genome shotgun (WGS) entry which is preliminary data.</text>
</comment>
<evidence type="ECO:0000256" key="4">
    <source>
        <dbReference type="ARBA" id="ARBA00035174"/>
    </source>
</evidence>
<evidence type="ECO:0000256" key="5">
    <source>
        <dbReference type="HAMAP-Rule" id="MF_00373"/>
    </source>
</evidence>
<dbReference type="AlphaFoldDB" id="A0A926EJ94"/>
<organism evidence="6 7">
    <name type="scientific">Zhenhengia yiwuensis</name>
    <dbReference type="NCBI Taxonomy" id="2763666"/>
    <lineage>
        <taxon>Bacteria</taxon>
        <taxon>Bacillati</taxon>
        <taxon>Bacillota</taxon>
        <taxon>Clostridia</taxon>
        <taxon>Lachnospirales</taxon>
        <taxon>Lachnospiraceae</taxon>
        <taxon>Zhenhengia</taxon>
    </lineage>
</organism>